<dbReference type="EMBL" id="LAZR01058332">
    <property type="protein sequence ID" value="KKK70114.1"/>
    <property type="molecule type" value="Genomic_DNA"/>
</dbReference>
<comment type="caution">
    <text evidence="1">The sequence shown here is derived from an EMBL/GenBank/DDBJ whole genome shotgun (WGS) entry which is preliminary data.</text>
</comment>
<dbReference type="AlphaFoldDB" id="A0A0F8ZUP5"/>
<evidence type="ECO:0000313" key="1">
    <source>
        <dbReference type="EMBL" id="KKK70114.1"/>
    </source>
</evidence>
<organism evidence="1">
    <name type="scientific">marine sediment metagenome</name>
    <dbReference type="NCBI Taxonomy" id="412755"/>
    <lineage>
        <taxon>unclassified sequences</taxon>
        <taxon>metagenomes</taxon>
        <taxon>ecological metagenomes</taxon>
    </lineage>
</organism>
<sequence length="100" mass="11394">MALSDYALVSVAEFKDHSSIQGSGKDATLENIINRVSDEIEVFLDRQIVTRGALTEYHTFRNSVGLVYNLELRTLEWPIISVATVHEDTAWPRTYTDTYK</sequence>
<protein>
    <submittedName>
        <fullName evidence="1">Uncharacterized protein</fullName>
    </submittedName>
</protein>
<gene>
    <name evidence="1" type="ORF">LCGC14_2927220</name>
</gene>
<accession>A0A0F8ZUP5</accession>
<proteinExistence type="predicted"/>
<name>A0A0F8ZUP5_9ZZZZ</name>
<reference evidence="1" key="1">
    <citation type="journal article" date="2015" name="Nature">
        <title>Complex archaea that bridge the gap between prokaryotes and eukaryotes.</title>
        <authorList>
            <person name="Spang A."/>
            <person name="Saw J.H."/>
            <person name="Jorgensen S.L."/>
            <person name="Zaremba-Niedzwiedzka K."/>
            <person name="Martijn J."/>
            <person name="Lind A.E."/>
            <person name="van Eijk R."/>
            <person name="Schleper C."/>
            <person name="Guy L."/>
            <person name="Ettema T.J."/>
        </authorList>
    </citation>
    <scope>NUCLEOTIDE SEQUENCE</scope>
</reference>
<feature type="non-terminal residue" evidence="1">
    <location>
        <position position="100"/>
    </location>
</feature>